<reference evidence="1 2" key="1">
    <citation type="submission" date="2019-11" db="EMBL/GenBank/DDBJ databases">
        <title>Whole-genome sequence of the anaerobic purple sulfur bacterium Allochromatium palmeri DSM 15591.</title>
        <authorList>
            <person name="Kyndt J.A."/>
            <person name="Meyer T.E."/>
        </authorList>
    </citation>
    <scope>NUCLEOTIDE SEQUENCE [LARGE SCALE GENOMIC DNA]</scope>
    <source>
        <strain evidence="1 2">DSM 15591</strain>
    </source>
</reference>
<comment type="caution">
    <text evidence="1">The sequence shown here is derived from an EMBL/GenBank/DDBJ whole genome shotgun (WGS) entry which is preliminary data.</text>
</comment>
<dbReference type="OrthoDB" id="197283at2"/>
<keyword evidence="2" id="KW-1185">Reference proteome</keyword>
<evidence type="ECO:0000313" key="2">
    <source>
        <dbReference type="Proteomes" id="UP000434044"/>
    </source>
</evidence>
<organism evidence="1 2">
    <name type="scientific">Allochromatium palmeri</name>
    <dbReference type="NCBI Taxonomy" id="231048"/>
    <lineage>
        <taxon>Bacteria</taxon>
        <taxon>Pseudomonadati</taxon>
        <taxon>Pseudomonadota</taxon>
        <taxon>Gammaproteobacteria</taxon>
        <taxon>Chromatiales</taxon>
        <taxon>Chromatiaceae</taxon>
        <taxon>Allochromatium</taxon>
    </lineage>
</organism>
<dbReference type="InterPro" id="IPR009387">
    <property type="entry name" value="HigB-2"/>
</dbReference>
<sequence>MITVAETGPFQKKIATLLSSEERMELISYLAEHPSAGVVIQGGGGIRKLRWARQDSGKRSGIRVIYYFHSEIMPLYLLAAFGKNEKANISAKEKQLLAKAVGELMQVWRKRDEQRLH</sequence>
<accession>A0A6N8EIS6</accession>
<dbReference type="RefSeq" id="WP_155451167.1">
    <property type="nucleotide sequence ID" value="NZ_WNKT01000046.1"/>
</dbReference>
<dbReference type="Pfam" id="PF06296">
    <property type="entry name" value="RelE"/>
    <property type="match status" value="1"/>
</dbReference>
<dbReference type="AlphaFoldDB" id="A0A6N8EIS6"/>
<dbReference type="EMBL" id="WNKT01000046">
    <property type="protein sequence ID" value="MTW22606.1"/>
    <property type="molecule type" value="Genomic_DNA"/>
</dbReference>
<dbReference type="PIRSF" id="PIRSF039032">
    <property type="entry name" value="HigB-2"/>
    <property type="match status" value="1"/>
</dbReference>
<protein>
    <submittedName>
        <fullName evidence="1">Addiction module toxin RelE</fullName>
    </submittedName>
</protein>
<name>A0A6N8EIS6_9GAMM</name>
<dbReference type="Proteomes" id="UP000434044">
    <property type="component" value="Unassembled WGS sequence"/>
</dbReference>
<evidence type="ECO:0000313" key="1">
    <source>
        <dbReference type="EMBL" id="MTW22606.1"/>
    </source>
</evidence>
<proteinExistence type="predicted"/>
<gene>
    <name evidence="1" type="ORF">GJ668_16165</name>
</gene>